<dbReference type="OrthoDB" id="1067852at2759"/>
<evidence type="ECO:0000313" key="3">
    <source>
        <dbReference type="Proteomes" id="UP000467841"/>
    </source>
</evidence>
<evidence type="ECO:0000256" key="1">
    <source>
        <dbReference type="SAM" id="MobiDB-lite"/>
    </source>
</evidence>
<feature type="region of interest" description="Disordered" evidence="1">
    <location>
        <begin position="148"/>
        <end position="174"/>
    </location>
</feature>
<feature type="compositionally biased region" description="Basic and acidic residues" evidence="1">
    <location>
        <begin position="162"/>
        <end position="174"/>
    </location>
</feature>
<dbReference type="AlphaFoldDB" id="A0A6D2IVR7"/>
<keyword evidence="3" id="KW-1185">Reference proteome</keyword>
<dbReference type="EMBL" id="CACVBM020001084">
    <property type="protein sequence ID" value="CAA7029562.1"/>
    <property type="molecule type" value="Genomic_DNA"/>
</dbReference>
<name>A0A6D2IVR7_9BRAS</name>
<reference evidence="2" key="1">
    <citation type="submission" date="2020-01" db="EMBL/GenBank/DDBJ databases">
        <authorList>
            <person name="Mishra B."/>
        </authorList>
    </citation>
    <scope>NUCLEOTIDE SEQUENCE [LARGE SCALE GENOMIC DNA]</scope>
</reference>
<proteinExistence type="predicted"/>
<dbReference type="Proteomes" id="UP000467841">
    <property type="component" value="Unassembled WGS sequence"/>
</dbReference>
<accession>A0A6D2IVR7</accession>
<comment type="caution">
    <text evidence="2">The sequence shown here is derived from an EMBL/GenBank/DDBJ whole genome shotgun (WGS) entry which is preliminary data.</text>
</comment>
<sequence>MLYTNVGRAVVGKDYYKGLEDVIRIQGYCEEFTEEEKYDFRGAQISLDYGEKCKRLHAIILDMLAFAQSIRGARVVNILVAAKDIQGVDTDLFSVMEGLRRRGRKVSFVVPDDASESDFPPRDSASLVWRWTSLFDGDSPTVINTDLVGTSQGPKNRRKGVRKELPKRVKDPFW</sequence>
<protein>
    <recommendedName>
        <fullName evidence="4">NYN domain-containing protein</fullName>
    </recommendedName>
</protein>
<gene>
    <name evidence="2" type="ORF">MERR_LOCUS16797</name>
</gene>
<organism evidence="2 3">
    <name type="scientific">Microthlaspi erraticum</name>
    <dbReference type="NCBI Taxonomy" id="1685480"/>
    <lineage>
        <taxon>Eukaryota</taxon>
        <taxon>Viridiplantae</taxon>
        <taxon>Streptophyta</taxon>
        <taxon>Embryophyta</taxon>
        <taxon>Tracheophyta</taxon>
        <taxon>Spermatophyta</taxon>
        <taxon>Magnoliopsida</taxon>
        <taxon>eudicotyledons</taxon>
        <taxon>Gunneridae</taxon>
        <taxon>Pentapetalae</taxon>
        <taxon>rosids</taxon>
        <taxon>malvids</taxon>
        <taxon>Brassicales</taxon>
        <taxon>Brassicaceae</taxon>
        <taxon>Coluteocarpeae</taxon>
        <taxon>Microthlaspi</taxon>
    </lineage>
</organism>
<evidence type="ECO:0000313" key="2">
    <source>
        <dbReference type="EMBL" id="CAA7029562.1"/>
    </source>
</evidence>
<evidence type="ECO:0008006" key="4">
    <source>
        <dbReference type="Google" id="ProtNLM"/>
    </source>
</evidence>